<dbReference type="AlphaFoldDB" id="U7UTK2"/>
<sequence length="66" mass="7893">MKRAAGREREVRNDETMRLRLEFTVVELRQRNRSSFYRSTFFSVITMDGKETRFLKSGKIAEMAEE</sequence>
<dbReference type="Proteomes" id="UP000017090">
    <property type="component" value="Unassembled WGS sequence"/>
</dbReference>
<evidence type="ECO:0000313" key="2">
    <source>
        <dbReference type="Proteomes" id="UP000017090"/>
    </source>
</evidence>
<name>U7UTK2_9FIRM</name>
<accession>U7UTK2</accession>
<organism evidence="1 2">
    <name type="scientific">Megasphaera vaginalis</name>
    <name type="common">ex Srinivasan et al. 2021</name>
    <dbReference type="NCBI Taxonomy" id="1111454"/>
    <lineage>
        <taxon>Bacteria</taxon>
        <taxon>Bacillati</taxon>
        <taxon>Bacillota</taxon>
        <taxon>Negativicutes</taxon>
        <taxon>Veillonellales</taxon>
        <taxon>Veillonellaceae</taxon>
        <taxon>Megasphaera</taxon>
    </lineage>
</organism>
<evidence type="ECO:0000313" key="1">
    <source>
        <dbReference type="EMBL" id="ERT61793.1"/>
    </source>
</evidence>
<comment type="caution">
    <text evidence="1">The sequence shown here is derived from an EMBL/GenBank/DDBJ whole genome shotgun (WGS) entry which is preliminary data.</text>
</comment>
<protein>
    <submittedName>
        <fullName evidence="1">Uncharacterized protein</fullName>
    </submittedName>
</protein>
<dbReference type="PATRIC" id="fig|1111454.3.peg.565"/>
<reference evidence="1 2" key="1">
    <citation type="submission" date="2013-09" db="EMBL/GenBank/DDBJ databases">
        <authorList>
            <person name="Durkin A.S."/>
            <person name="Haft D.R."/>
            <person name="McCorrison J."/>
            <person name="Torralba M."/>
            <person name="Gillis M."/>
            <person name="Haft D.H."/>
            <person name="Methe B."/>
            <person name="Sutton G."/>
            <person name="Nelson K.E."/>
        </authorList>
    </citation>
    <scope>NUCLEOTIDE SEQUENCE [LARGE SCALE GENOMIC DNA]</scope>
    <source>
        <strain evidence="1 2">BV3C16-1</strain>
    </source>
</reference>
<proteinExistence type="predicted"/>
<gene>
    <name evidence="1" type="ORF">HMPREF1250_2227</name>
</gene>
<keyword evidence="2" id="KW-1185">Reference proteome</keyword>
<dbReference type="EMBL" id="AWXA01000008">
    <property type="protein sequence ID" value="ERT61793.1"/>
    <property type="molecule type" value="Genomic_DNA"/>
</dbReference>